<feature type="region of interest" description="Disordered" evidence="1">
    <location>
        <begin position="1"/>
        <end position="25"/>
    </location>
</feature>
<feature type="compositionally biased region" description="Basic residues" evidence="1">
    <location>
        <begin position="475"/>
        <end position="484"/>
    </location>
</feature>
<sequence>MAQAADGGACHLPPSGRAGGPLMHPSCPGDFSPSASNQFASVTSVLGKDRCQSSNFPHSPRLFPASSAGMNQFQGPPPGLGGGGGRGGRPGSGGFFNGPARIADFGSNSGNNNTPRHSNSLSHNGPPPGLGNMASGVSLPGPGLDFLVALAGGGGARPPKAAGQGGMTGMPAPAVLPPPFPGMFPPAFPPLPFPMPPNFAAVAAATAMMRCGTPAATTGADVPVGGQQRVQPTGNISPGAFPAAALQAGGQPGKGSQQGGASRTQPQTLKDILQANGEKEKLKRLVKEELRKEGYNFVLLNLATEKIKQKGGPEGLDEETMLQLMRNEGREKLPVSVKKLLVTLIEGLAGKDKKKEKDEEREKEAAAAAAEEEEAKADRRQHLSEKKVASGVGGQETGEALTTQNSRSESSARSRRSTSTTRERAHLGGRHLRGRSVSRSTSRSRTTSRDHVRSISHSHSPVGTLGRPLPETGRNRGRSRNRSRCRSDSRSRERSDSQSSRSYSGSSRGDSRSTSHSRSSSRRSRRHAEPKRSEEEREDERNKRQGKGPKSGEEHRRRRGGEPEAPTKEAEKKRKRTDGDNDKSEKKAKSRESEKKCSTKGEVRKHPSKHEEKGGKKEKEEMRSSETKDKQKKQKGSGEKTKENPKVDGNSSRSRDKDKDKKKVSRPDSVKPASREKSRRDSTKSGQSGVKRK</sequence>
<dbReference type="Pfam" id="PF10163">
    <property type="entry name" value="EnY2"/>
    <property type="match status" value="1"/>
</dbReference>
<dbReference type="Proteomes" id="UP000221165">
    <property type="component" value="Unassembled WGS sequence"/>
</dbReference>
<gene>
    <name evidence="2" type="ORF">CSUI_003909</name>
</gene>
<feature type="compositionally biased region" description="Polar residues" evidence="1">
    <location>
        <begin position="106"/>
        <end position="123"/>
    </location>
</feature>
<feature type="region of interest" description="Disordered" evidence="1">
    <location>
        <begin position="231"/>
        <end position="265"/>
    </location>
</feature>
<dbReference type="GO" id="GO:0006406">
    <property type="term" value="P:mRNA export from nucleus"/>
    <property type="evidence" value="ECO:0007669"/>
    <property type="project" value="InterPro"/>
</dbReference>
<dbReference type="EMBL" id="MIGC01001766">
    <property type="protein sequence ID" value="PHJ22234.1"/>
    <property type="molecule type" value="Genomic_DNA"/>
</dbReference>
<dbReference type="VEuPathDB" id="ToxoDB:CSUI_003909"/>
<feature type="compositionally biased region" description="Basic and acidic residues" evidence="1">
    <location>
        <begin position="550"/>
        <end position="629"/>
    </location>
</feature>
<protein>
    <submittedName>
        <fullName evidence="2">Transcription factor e</fullName>
    </submittedName>
</protein>
<dbReference type="GO" id="GO:0000124">
    <property type="term" value="C:SAGA complex"/>
    <property type="evidence" value="ECO:0007669"/>
    <property type="project" value="InterPro"/>
</dbReference>
<feature type="compositionally biased region" description="Basic and acidic residues" evidence="1">
    <location>
        <begin position="653"/>
        <end position="683"/>
    </location>
</feature>
<reference evidence="2 3" key="1">
    <citation type="journal article" date="2017" name="Int. J. Parasitol.">
        <title>The genome of the protozoan parasite Cystoisospora suis and a reverse vaccinology approach to identify vaccine candidates.</title>
        <authorList>
            <person name="Palmieri N."/>
            <person name="Shrestha A."/>
            <person name="Ruttkowski B."/>
            <person name="Beck T."/>
            <person name="Vogl C."/>
            <person name="Tomley F."/>
            <person name="Blake D.P."/>
            <person name="Joachim A."/>
        </authorList>
    </citation>
    <scope>NUCLEOTIDE SEQUENCE [LARGE SCALE GENOMIC DNA]</scope>
    <source>
        <strain evidence="2 3">Wien I</strain>
    </source>
</reference>
<feature type="compositionally biased region" description="Basic residues" evidence="1">
    <location>
        <begin position="427"/>
        <end position="436"/>
    </location>
</feature>
<name>A0A2C6L386_9APIC</name>
<evidence type="ECO:0000313" key="2">
    <source>
        <dbReference type="EMBL" id="PHJ22234.1"/>
    </source>
</evidence>
<dbReference type="GO" id="GO:0005643">
    <property type="term" value="C:nuclear pore"/>
    <property type="evidence" value="ECO:0007669"/>
    <property type="project" value="InterPro"/>
</dbReference>
<dbReference type="InterPro" id="IPR018783">
    <property type="entry name" value="TF_ENY2"/>
</dbReference>
<feature type="region of interest" description="Disordered" evidence="1">
    <location>
        <begin position="51"/>
        <end position="133"/>
    </location>
</feature>
<dbReference type="Gene3D" id="1.10.246.140">
    <property type="match status" value="1"/>
</dbReference>
<feature type="compositionally biased region" description="Basic residues" evidence="1">
    <location>
        <begin position="519"/>
        <end position="529"/>
    </location>
</feature>
<evidence type="ECO:0000256" key="1">
    <source>
        <dbReference type="SAM" id="MobiDB-lite"/>
    </source>
</evidence>
<feature type="region of interest" description="Disordered" evidence="1">
    <location>
        <begin position="351"/>
        <end position="693"/>
    </location>
</feature>
<comment type="caution">
    <text evidence="2">The sequence shown here is derived from an EMBL/GenBank/DDBJ whole genome shotgun (WGS) entry which is preliminary data.</text>
</comment>
<evidence type="ECO:0000313" key="3">
    <source>
        <dbReference type="Proteomes" id="UP000221165"/>
    </source>
</evidence>
<keyword evidence="3" id="KW-1185">Reference proteome</keyword>
<organism evidence="2 3">
    <name type="scientific">Cystoisospora suis</name>
    <dbReference type="NCBI Taxonomy" id="483139"/>
    <lineage>
        <taxon>Eukaryota</taxon>
        <taxon>Sar</taxon>
        <taxon>Alveolata</taxon>
        <taxon>Apicomplexa</taxon>
        <taxon>Conoidasida</taxon>
        <taxon>Coccidia</taxon>
        <taxon>Eucoccidiorida</taxon>
        <taxon>Eimeriorina</taxon>
        <taxon>Sarcocystidae</taxon>
        <taxon>Cystoisospora</taxon>
    </lineage>
</organism>
<feature type="compositionally biased region" description="Basic and acidic residues" evidence="1">
    <location>
        <begin position="376"/>
        <end position="388"/>
    </location>
</feature>
<feature type="compositionally biased region" description="Low complexity" evidence="1">
    <location>
        <begin position="497"/>
        <end position="518"/>
    </location>
</feature>
<feature type="compositionally biased region" description="Basic and acidic residues" evidence="1">
    <location>
        <begin position="351"/>
        <end position="365"/>
    </location>
</feature>
<feature type="compositionally biased region" description="Polar residues" evidence="1">
    <location>
        <begin position="684"/>
        <end position="693"/>
    </location>
</feature>
<feature type="compositionally biased region" description="Gly residues" evidence="1">
    <location>
        <begin position="80"/>
        <end position="96"/>
    </location>
</feature>
<dbReference type="GO" id="GO:0003713">
    <property type="term" value="F:transcription coactivator activity"/>
    <property type="evidence" value="ECO:0007669"/>
    <property type="project" value="InterPro"/>
</dbReference>
<dbReference type="InterPro" id="IPR038212">
    <property type="entry name" value="TF_EnY2_sf"/>
</dbReference>
<dbReference type="OrthoDB" id="334026at2759"/>
<feature type="compositionally biased region" description="Basic and acidic residues" evidence="1">
    <location>
        <begin position="485"/>
        <end position="496"/>
    </location>
</feature>
<dbReference type="RefSeq" id="XP_067923911.1">
    <property type="nucleotide sequence ID" value="XM_068064104.1"/>
</dbReference>
<feature type="compositionally biased region" description="Basic and acidic residues" evidence="1">
    <location>
        <begin position="636"/>
        <end position="646"/>
    </location>
</feature>
<feature type="compositionally biased region" description="Basic and acidic residues" evidence="1">
    <location>
        <begin position="530"/>
        <end position="543"/>
    </location>
</feature>
<dbReference type="AlphaFoldDB" id="A0A2C6L386"/>
<feature type="compositionally biased region" description="Low complexity" evidence="1">
    <location>
        <begin position="238"/>
        <end position="249"/>
    </location>
</feature>
<dbReference type="GeneID" id="94427315"/>
<proteinExistence type="predicted"/>
<accession>A0A2C6L386</accession>